<evidence type="ECO:0000313" key="3">
    <source>
        <dbReference type="EMBL" id="CAL4887757.1"/>
    </source>
</evidence>
<evidence type="ECO:0000256" key="1">
    <source>
        <dbReference type="SAM" id="MobiDB-lite"/>
    </source>
</evidence>
<reference evidence="3" key="1">
    <citation type="submission" date="2024-10" db="EMBL/GenBank/DDBJ databases">
        <authorList>
            <person name="Ryan C."/>
        </authorList>
    </citation>
    <scope>NUCLEOTIDE SEQUENCE [LARGE SCALE GENOMIC DNA]</scope>
</reference>
<dbReference type="InterPro" id="IPR029480">
    <property type="entry name" value="Transpos_assoc"/>
</dbReference>
<name>A0ABC8VC43_9POAL</name>
<gene>
    <name evidence="3" type="ORF">URODEC1_LOCUS1923</name>
</gene>
<accession>A0ABC8VC43</accession>
<dbReference type="Pfam" id="PF13963">
    <property type="entry name" value="Transpos_assoc"/>
    <property type="match status" value="1"/>
</dbReference>
<dbReference type="AlphaFoldDB" id="A0ABC8VC43"/>
<organism evidence="3 4">
    <name type="scientific">Urochloa decumbens</name>
    <dbReference type="NCBI Taxonomy" id="240449"/>
    <lineage>
        <taxon>Eukaryota</taxon>
        <taxon>Viridiplantae</taxon>
        <taxon>Streptophyta</taxon>
        <taxon>Embryophyta</taxon>
        <taxon>Tracheophyta</taxon>
        <taxon>Spermatophyta</taxon>
        <taxon>Magnoliopsida</taxon>
        <taxon>Liliopsida</taxon>
        <taxon>Poales</taxon>
        <taxon>Poaceae</taxon>
        <taxon>PACMAD clade</taxon>
        <taxon>Panicoideae</taxon>
        <taxon>Panicodae</taxon>
        <taxon>Paniceae</taxon>
        <taxon>Melinidinae</taxon>
        <taxon>Urochloa</taxon>
    </lineage>
</organism>
<sequence>MDRNWVRGRLFSPEHIEGVKQFMSFVEEKFSENAEILCPCGRCLNQKYYAQSLVLFKGTHYSKKKEGYMLAVQSAITEMENQLATPREGEEQPNSATQAVGNVLEQRTKKNCFLRNVGIKIARARSNVQNVEAELQVEKRVNAELRDQVDALTRQMQETEQARIRDQEENKKRQSEMEAKLGFLLARSQPS</sequence>
<dbReference type="EMBL" id="OZ075111">
    <property type="protein sequence ID" value="CAL4887757.1"/>
    <property type="molecule type" value="Genomic_DNA"/>
</dbReference>
<protein>
    <recommendedName>
        <fullName evidence="2">Transposase-associated domain-containing protein</fullName>
    </recommendedName>
</protein>
<evidence type="ECO:0000313" key="4">
    <source>
        <dbReference type="Proteomes" id="UP001497457"/>
    </source>
</evidence>
<feature type="compositionally biased region" description="Basic and acidic residues" evidence="1">
    <location>
        <begin position="160"/>
        <end position="179"/>
    </location>
</feature>
<evidence type="ECO:0000259" key="2">
    <source>
        <dbReference type="Pfam" id="PF13963"/>
    </source>
</evidence>
<feature type="domain" description="Transposase-associated" evidence="2">
    <location>
        <begin position="3"/>
        <end position="54"/>
    </location>
</feature>
<dbReference type="Proteomes" id="UP001497457">
    <property type="component" value="Chromosome 1b"/>
</dbReference>
<feature type="region of interest" description="Disordered" evidence="1">
    <location>
        <begin position="156"/>
        <end position="191"/>
    </location>
</feature>
<proteinExistence type="predicted"/>
<keyword evidence="4" id="KW-1185">Reference proteome</keyword>